<comment type="caution">
    <text evidence="2">The sequence shown here is derived from an EMBL/GenBank/DDBJ whole genome shotgun (WGS) entry which is preliminary data.</text>
</comment>
<dbReference type="EMBL" id="JAAVJH010000005">
    <property type="protein sequence ID" value="NJR79061.1"/>
    <property type="molecule type" value="Genomic_DNA"/>
</dbReference>
<name>A0ABX1CQF2_9SPHN</name>
<gene>
    <name evidence="2" type="ORF">HBH26_10720</name>
</gene>
<dbReference type="InterPro" id="IPR036388">
    <property type="entry name" value="WH-like_DNA-bd_sf"/>
</dbReference>
<evidence type="ECO:0000313" key="3">
    <source>
        <dbReference type="Proteomes" id="UP000732399"/>
    </source>
</evidence>
<organism evidence="2 3">
    <name type="scientific">Sphingomonas corticis</name>
    <dbReference type="NCBI Taxonomy" id="2722791"/>
    <lineage>
        <taxon>Bacteria</taxon>
        <taxon>Pseudomonadati</taxon>
        <taxon>Pseudomonadota</taxon>
        <taxon>Alphaproteobacteria</taxon>
        <taxon>Sphingomonadales</taxon>
        <taxon>Sphingomonadaceae</taxon>
        <taxon>Sphingomonas</taxon>
    </lineage>
</organism>
<keyword evidence="3" id="KW-1185">Reference proteome</keyword>
<proteinExistence type="predicted"/>
<dbReference type="InterPro" id="IPR052509">
    <property type="entry name" value="Metal_resp_DNA-bind_regulator"/>
</dbReference>
<dbReference type="Proteomes" id="UP000732399">
    <property type="component" value="Unassembled WGS sequence"/>
</dbReference>
<evidence type="ECO:0000313" key="2">
    <source>
        <dbReference type="EMBL" id="NJR79061.1"/>
    </source>
</evidence>
<dbReference type="Pfam" id="PF03551">
    <property type="entry name" value="PadR"/>
    <property type="match status" value="1"/>
</dbReference>
<dbReference type="PANTHER" id="PTHR33169:SF14">
    <property type="entry name" value="TRANSCRIPTIONAL REGULATOR RV3488"/>
    <property type="match status" value="1"/>
</dbReference>
<protein>
    <submittedName>
        <fullName evidence="2">PadR family transcriptional regulator</fullName>
    </submittedName>
</protein>
<dbReference type="PANTHER" id="PTHR33169">
    <property type="entry name" value="PADR-FAMILY TRANSCRIPTIONAL REGULATOR"/>
    <property type="match status" value="1"/>
</dbReference>
<dbReference type="InterPro" id="IPR036390">
    <property type="entry name" value="WH_DNA-bd_sf"/>
</dbReference>
<dbReference type="Gene3D" id="1.10.10.10">
    <property type="entry name" value="Winged helix-like DNA-binding domain superfamily/Winged helix DNA-binding domain"/>
    <property type="match status" value="1"/>
</dbReference>
<sequence>MARSPSFATRRVLLMLAGCGGAWRHGYDIVRETGIKSGTLYPMLIRLAAQGLLEAEWQPPVEPGRPPRHAYRLTAQGARLAAELSANEDGAGRAVPA</sequence>
<accession>A0ABX1CQF2</accession>
<feature type="domain" description="Transcription regulator PadR N-terminal" evidence="1">
    <location>
        <begin position="24"/>
        <end position="81"/>
    </location>
</feature>
<dbReference type="SUPFAM" id="SSF46785">
    <property type="entry name" value="Winged helix' DNA-binding domain"/>
    <property type="match status" value="1"/>
</dbReference>
<reference evidence="2 3" key="1">
    <citation type="submission" date="2020-03" db="EMBL/GenBank/DDBJ databases">
        <authorList>
            <person name="Wang L."/>
            <person name="He N."/>
            <person name="Li Y."/>
            <person name="Fang Y."/>
            <person name="Zhang F."/>
        </authorList>
    </citation>
    <scope>NUCLEOTIDE SEQUENCE [LARGE SCALE GENOMIC DNA]</scope>
    <source>
        <strain evidence="2 3">36D10-4-7</strain>
    </source>
</reference>
<evidence type="ECO:0000259" key="1">
    <source>
        <dbReference type="Pfam" id="PF03551"/>
    </source>
</evidence>
<dbReference type="InterPro" id="IPR005149">
    <property type="entry name" value="Tscrpt_reg_PadR_N"/>
</dbReference>